<keyword evidence="1 3" id="KW-0853">WD repeat</keyword>
<evidence type="ECO:0000313" key="7">
    <source>
        <dbReference type="Proteomes" id="UP001431429"/>
    </source>
</evidence>
<dbReference type="SUPFAM" id="SSF50998">
    <property type="entry name" value="Quinoprotein alcohol dehydrogenase-like"/>
    <property type="match status" value="1"/>
</dbReference>
<dbReference type="Pfam" id="PF07676">
    <property type="entry name" value="PD40"/>
    <property type="match status" value="2"/>
</dbReference>
<dbReference type="PANTHER" id="PTHR22847">
    <property type="entry name" value="WD40 REPEAT PROTEIN"/>
    <property type="match status" value="1"/>
</dbReference>
<evidence type="ECO:0000256" key="3">
    <source>
        <dbReference type="PROSITE-ProRule" id="PRU00221"/>
    </source>
</evidence>
<gene>
    <name evidence="6" type="ORF">NBG84_07320</name>
</gene>
<evidence type="ECO:0000313" key="6">
    <source>
        <dbReference type="EMBL" id="MCM2388126.1"/>
    </source>
</evidence>
<name>A0ABT0UIH4_9ACTN</name>
<dbReference type="PANTHER" id="PTHR22847:SF637">
    <property type="entry name" value="WD REPEAT DOMAIN 5B"/>
    <property type="match status" value="1"/>
</dbReference>
<feature type="repeat" description="WD" evidence="3">
    <location>
        <begin position="1125"/>
        <end position="1158"/>
    </location>
</feature>
<dbReference type="InterPro" id="IPR001680">
    <property type="entry name" value="WD40_rpt"/>
</dbReference>
<proteinExistence type="predicted"/>
<feature type="repeat" description="WD" evidence="3">
    <location>
        <begin position="704"/>
        <end position="738"/>
    </location>
</feature>
<keyword evidence="7" id="KW-1185">Reference proteome</keyword>
<feature type="domain" description="Novel STAND NTPase 1" evidence="5">
    <location>
        <begin position="67"/>
        <end position="477"/>
    </location>
</feature>
<dbReference type="InterPro" id="IPR036322">
    <property type="entry name" value="WD40_repeat_dom_sf"/>
</dbReference>
<dbReference type="InterPro" id="IPR011047">
    <property type="entry name" value="Quinoprotein_ADH-like_sf"/>
</dbReference>
<comment type="caution">
    <text evidence="6">The sequence shown here is derived from an EMBL/GenBank/DDBJ whole genome shotgun (WGS) entry which is preliminary data.</text>
</comment>
<evidence type="ECO:0000256" key="2">
    <source>
        <dbReference type="ARBA" id="ARBA00022737"/>
    </source>
</evidence>
<dbReference type="RefSeq" id="WP_250918482.1">
    <property type="nucleotide sequence ID" value="NZ_JAMQAW010000007.1"/>
</dbReference>
<feature type="repeat" description="WD" evidence="3">
    <location>
        <begin position="1171"/>
        <end position="1211"/>
    </location>
</feature>
<dbReference type="Pfam" id="PF20703">
    <property type="entry name" value="nSTAND1"/>
    <property type="match status" value="1"/>
</dbReference>
<feature type="region of interest" description="Disordered" evidence="4">
    <location>
        <begin position="1055"/>
        <end position="1087"/>
    </location>
</feature>
<dbReference type="EMBL" id="JAMQAW010000007">
    <property type="protein sequence ID" value="MCM2388126.1"/>
    <property type="molecule type" value="Genomic_DNA"/>
</dbReference>
<feature type="region of interest" description="Disordered" evidence="4">
    <location>
        <begin position="1"/>
        <end position="32"/>
    </location>
</feature>
<organism evidence="6 7">
    <name type="scientific">Streptomyces albipurpureus</name>
    <dbReference type="NCBI Taxonomy" id="2897419"/>
    <lineage>
        <taxon>Bacteria</taxon>
        <taxon>Bacillati</taxon>
        <taxon>Actinomycetota</taxon>
        <taxon>Actinomycetes</taxon>
        <taxon>Kitasatosporales</taxon>
        <taxon>Streptomycetaceae</taxon>
        <taxon>Streptomyces</taxon>
    </lineage>
</organism>
<dbReference type="SUPFAM" id="SSF50978">
    <property type="entry name" value="WD40 repeat-like"/>
    <property type="match status" value="1"/>
</dbReference>
<feature type="repeat" description="WD" evidence="3">
    <location>
        <begin position="949"/>
        <end position="983"/>
    </location>
</feature>
<dbReference type="InterPro" id="IPR049052">
    <property type="entry name" value="nSTAND1"/>
</dbReference>
<dbReference type="Gene3D" id="3.40.50.300">
    <property type="entry name" value="P-loop containing nucleotide triphosphate hydrolases"/>
    <property type="match status" value="1"/>
</dbReference>
<dbReference type="PROSITE" id="PS50294">
    <property type="entry name" value="WD_REPEATS_REGION"/>
    <property type="match status" value="3"/>
</dbReference>
<feature type="compositionally biased region" description="Basic and acidic residues" evidence="4">
    <location>
        <begin position="1076"/>
        <end position="1087"/>
    </location>
</feature>
<dbReference type="SMART" id="SM00320">
    <property type="entry name" value="WD40"/>
    <property type="match status" value="9"/>
</dbReference>
<dbReference type="PROSITE" id="PS50082">
    <property type="entry name" value="WD_REPEATS_2"/>
    <property type="match status" value="4"/>
</dbReference>
<evidence type="ECO:0000259" key="5">
    <source>
        <dbReference type="Pfam" id="PF20703"/>
    </source>
</evidence>
<dbReference type="PROSITE" id="PS00678">
    <property type="entry name" value="WD_REPEATS_1"/>
    <property type="match status" value="2"/>
</dbReference>
<dbReference type="SUPFAM" id="SSF52540">
    <property type="entry name" value="P-loop containing nucleoside triphosphate hydrolases"/>
    <property type="match status" value="1"/>
</dbReference>
<dbReference type="InterPro" id="IPR019775">
    <property type="entry name" value="WD40_repeat_CS"/>
</dbReference>
<dbReference type="Gene3D" id="2.130.10.10">
    <property type="entry name" value="YVTN repeat-like/Quinoprotein amine dehydrogenase"/>
    <property type="match status" value="4"/>
</dbReference>
<dbReference type="Proteomes" id="UP001431429">
    <property type="component" value="Unassembled WGS sequence"/>
</dbReference>
<dbReference type="InterPro" id="IPR015943">
    <property type="entry name" value="WD40/YVTN_repeat-like_dom_sf"/>
</dbReference>
<dbReference type="Pfam" id="PF00400">
    <property type="entry name" value="WD40"/>
    <property type="match status" value="5"/>
</dbReference>
<dbReference type="InterPro" id="IPR011659">
    <property type="entry name" value="WD40"/>
</dbReference>
<dbReference type="InterPro" id="IPR027417">
    <property type="entry name" value="P-loop_NTPase"/>
</dbReference>
<protein>
    <recommendedName>
        <fullName evidence="5">Novel STAND NTPase 1 domain-containing protein</fullName>
    </recommendedName>
</protein>
<reference evidence="6" key="1">
    <citation type="submission" date="2022-06" db="EMBL/GenBank/DDBJ databases">
        <title>Genome public.</title>
        <authorList>
            <person name="Sun Q."/>
        </authorList>
    </citation>
    <scope>NUCLEOTIDE SEQUENCE</scope>
    <source>
        <strain evidence="6">CWNU-1</strain>
    </source>
</reference>
<evidence type="ECO:0000256" key="1">
    <source>
        <dbReference type="ARBA" id="ARBA00022574"/>
    </source>
</evidence>
<sequence>MAPSEEEAGSPADPSVHQRAEASGEQSTINQAGRDLTQVGGDLHTHYYDRHREVHRTAPPDRTAVCPYPGLAPFSREQSEWFFGRERLTSRLLSEVNDRVGVGGPLFVVAPSGAGKSSLLRAGLLAALADGRLPAAGSADWQQILMTPTDRPAAALLRQLSALSDTPIRLNDASSVLQATREALSTHSGSPTGSTHRIVVVVDQLEEVFTLCTDEQQRREFLSLLAALAERGEEGQEPVALVICGLRADFYAQCLNYPSLRSALEHDQILVGPMTAEEIQDAILLPAAVQRLHVEPGLLELLLRDLDTSGRPHSGHHYDAGRLPLLAHALQATWQQRQGQALTVEGYNATGGIHRAVSTTADKVYHRLDNTGQQVARTLFLRLVRLGDGWEDTRRRVIRDDLILATSNETAARSVLDSFITARLLTQSTDTIEITHEALLRAWPMLRRWIDADRAGHLIRQEIEEASSLWHRDSRESALLYRGGRLARAQEWARSGQRGELSEKAAEFLTASVRHQRRASRTRQGLVAVLVVLTLIASVTALIAFRQTTAAQRERDIAVAHQITAVADRIRGEDSTLAARLDLTAHRIRPTEESYTRLMNDAVRPMYVPLPGSNRYPAISPDGKVLATETDGAIRLWDISNPLAPRGGQARIRMKGSVDEFAFSPDGDTLAVSSGHPTDTYGTGDAQLWDISDKDRPRPIGSPLTGYDAPIRSFAFSPDGRLLAGSTDDSTTRLWEVNGTATPKPLGDPLPGRGDVAFTKNSQTLFTDESTADGIGVWDVRDPSSPVRTSNIPPHSGDLISNFALSGDSSTIVASVRTDGNITPESQQARSVQLWDVSTPARPRKIGAAFEPHPGYPFALGLSTDGSMLVTGGDDQNRTLRLWSGNDLDLPSPIGEPLTGHSGSINSAQFTRDETILVTASENTSTGADSQQVFIWKMPRAVLPGHGSVRNLALSKDARTLATAGEHNIVQLWDLSSPSSPRRLGRLRGGARFSYELAFTPDGRTLATTVRTTTSDDDGRIQLWNISNRSQPRPWGPPLNDHSAPLTFSKDGKTLHAGTQDWDVSAPSRPVPVDMNEPKPKRPEGVRAEALSPDGELGVTFGEGHSVQIWKPNGSGKPRLVGTPLTGHTDRVTSAAFSTDRSLLATAGEDRAVRIWRLTRRGHATPLDGLLTGHTGYVGTLSFLSTTYLLSGSDDGTVRIWDLNTSRVIRTLCESTTDTVVRNRWKALFGETEYRAACS</sequence>
<keyword evidence="2" id="KW-0677">Repeat</keyword>
<dbReference type="InterPro" id="IPR020472">
    <property type="entry name" value="WD40_PAC1"/>
</dbReference>
<accession>A0ABT0UIH4</accession>
<evidence type="ECO:0000256" key="4">
    <source>
        <dbReference type="SAM" id="MobiDB-lite"/>
    </source>
</evidence>
<dbReference type="PRINTS" id="PR00320">
    <property type="entry name" value="GPROTEINBRPT"/>
</dbReference>